<protein>
    <submittedName>
        <fullName evidence="2">Uncharacterized protein</fullName>
    </submittedName>
</protein>
<dbReference type="EMBL" id="JBBPBF010000020">
    <property type="protein sequence ID" value="KAK7609900.1"/>
    <property type="molecule type" value="Genomic_DNA"/>
</dbReference>
<keyword evidence="1" id="KW-0472">Membrane</keyword>
<gene>
    <name evidence="2" type="ORF">JOL62DRAFT_148165</name>
</gene>
<organism evidence="2 3">
    <name type="scientific">Phyllosticta paracitricarpa</name>
    <dbReference type="NCBI Taxonomy" id="2016321"/>
    <lineage>
        <taxon>Eukaryota</taxon>
        <taxon>Fungi</taxon>
        <taxon>Dikarya</taxon>
        <taxon>Ascomycota</taxon>
        <taxon>Pezizomycotina</taxon>
        <taxon>Dothideomycetes</taxon>
        <taxon>Dothideomycetes incertae sedis</taxon>
        <taxon>Botryosphaeriales</taxon>
        <taxon>Phyllostictaceae</taxon>
        <taxon>Phyllosticta</taxon>
    </lineage>
</organism>
<evidence type="ECO:0000313" key="3">
    <source>
        <dbReference type="Proteomes" id="UP001367316"/>
    </source>
</evidence>
<keyword evidence="1" id="KW-0812">Transmembrane</keyword>
<feature type="transmembrane region" description="Helical" evidence="1">
    <location>
        <begin position="96"/>
        <end position="117"/>
    </location>
</feature>
<sequence>MPCPPDGNHHLLSTPTHIYTHIHANHAPPAHPISANSHKTLIRTRSTHVANRTNQHMQHPTQPTDPSNNTTAFALGQSCITLRIAFMRPCRRDGRLGPGSATVYLFLSFSLSFLVFLDHEQAFTFFFFFFFFVCRAGPDCSVRCFICRRERERVCVCVCVGLDRLGSTCLRKRRSWGVGGGGFGD</sequence>
<evidence type="ECO:0000256" key="1">
    <source>
        <dbReference type="SAM" id="Phobius"/>
    </source>
</evidence>
<keyword evidence="1" id="KW-1133">Transmembrane helix</keyword>
<name>A0ABR1N3W2_9PEZI</name>
<feature type="transmembrane region" description="Helical" evidence="1">
    <location>
        <begin position="123"/>
        <end position="146"/>
    </location>
</feature>
<reference evidence="2 3" key="1">
    <citation type="submission" date="2024-04" db="EMBL/GenBank/DDBJ databases">
        <title>Phyllosticta paracitricarpa is synonymous to the EU quarantine fungus P. citricarpa based on phylogenomic analyses.</title>
        <authorList>
            <consortium name="Lawrence Berkeley National Laboratory"/>
            <person name="Van ingen-buijs V.A."/>
            <person name="Van westerhoven A.C."/>
            <person name="Haridas S."/>
            <person name="Skiadas P."/>
            <person name="Martin F."/>
            <person name="Groenewald J.Z."/>
            <person name="Crous P.W."/>
            <person name="Seidl M.F."/>
        </authorList>
    </citation>
    <scope>NUCLEOTIDE SEQUENCE [LARGE SCALE GENOMIC DNA]</scope>
    <source>
        <strain evidence="2 3">CBS 141358</strain>
    </source>
</reference>
<accession>A0ABR1N3W2</accession>
<evidence type="ECO:0000313" key="2">
    <source>
        <dbReference type="EMBL" id="KAK7609900.1"/>
    </source>
</evidence>
<proteinExistence type="predicted"/>
<keyword evidence="3" id="KW-1185">Reference proteome</keyword>
<dbReference type="Proteomes" id="UP001367316">
    <property type="component" value="Unassembled WGS sequence"/>
</dbReference>
<comment type="caution">
    <text evidence="2">The sequence shown here is derived from an EMBL/GenBank/DDBJ whole genome shotgun (WGS) entry which is preliminary data.</text>
</comment>